<dbReference type="EMBL" id="AMWG01000124">
    <property type="protein sequence ID" value="ELP31430.1"/>
    <property type="molecule type" value="Genomic_DNA"/>
</dbReference>
<evidence type="ECO:0000313" key="1">
    <source>
        <dbReference type="EMBL" id="ELP31430.1"/>
    </source>
</evidence>
<protein>
    <submittedName>
        <fullName evidence="1">Uncharacterized protein</fullName>
    </submittedName>
</protein>
<evidence type="ECO:0000313" key="2">
    <source>
        <dbReference type="Proteomes" id="UP000010959"/>
    </source>
</evidence>
<sequence>MSLRNGHDGHPVQMTFTGDWMQNETRKFPSRICNQFRRSRSQLPVGL</sequence>
<organism evidence="1 2">
    <name type="scientific">Rhodopirellula baltica SWK14</name>
    <dbReference type="NCBI Taxonomy" id="993516"/>
    <lineage>
        <taxon>Bacteria</taxon>
        <taxon>Pseudomonadati</taxon>
        <taxon>Planctomycetota</taxon>
        <taxon>Planctomycetia</taxon>
        <taxon>Pirellulales</taxon>
        <taxon>Pirellulaceae</taxon>
        <taxon>Rhodopirellula</taxon>
    </lineage>
</organism>
<reference evidence="1 2" key="1">
    <citation type="journal article" date="2013" name="Mar. Genomics">
        <title>Expression of sulfatases in Rhodopirellula baltica and the diversity of sulfatases in the genus Rhodopirellula.</title>
        <authorList>
            <person name="Wegner C.E."/>
            <person name="Richter-Heitmann T."/>
            <person name="Klindworth A."/>
            <person name="Klockow C."/>
            <person name="Richter M."/>
            <person name="Achstetter T."/>
            <person name="Glockner F.O."/>
            <person name="Harder J."/>
        </authorList>
    </citation>
    <scope>NUCLEOTIDE SEQUENCE [LARGE SCALE GENOMIC DNA]</scope>
    <source>
        <strain evidence="1 2">SWK14</strain>
    </source>
</reference>
<dbReference type="Proteomes" id="UP000010959">
    <property type="component" value="Unassembled WGS sequence"/>
</dbReference>
<name>L7CC69_RHOBT</name>
<dbReference type="AlphaFoldDB" id="L7CC69"/>
<comment type="caution">
    <text evidence="1">The sequence shown here is derived from an EMBL/GenBank/DDBJ whole genome shotgun (WGS) entry which is preliminary data.</text>
</comment>
<gene>
    <name evidence="1" type="ORF">RBSWK_04651</name>
</gene>
<accession>L7CC69</accession>
<proteinExistence type="predicted"/>